<feature type="active site" description="Charge relay system" evidence="5">
    <location>
        <position position="166"/>
    </location>
</feature>
<keyword evidence="10" id="KW-1185">Reference proteome</keyword>
<evidence type="ECO:0000256" key="1">
    <source>
        <dbReference type="ARBA" id="ARBA00011073"/>
    </source>
</evidence>
<evidence type="ECO:0000256" key="3">
    <source>
        <dbReference type="ARBA" id="ARBA00022801"/>
    </source>
</evidence>
<comment type="caution">
    <text evidence="9">The sequence shown here is derived from an EMBL/GenBank/DDBJ whole genome shotgun (WGS) entry which is preliminary data.</text>
</comment>
<sequence>MPGMAPAAWRRAARGSGLVQIAFLLALLHVAAAAKQQDPRLSNPIVPGSVFVSFKKGAVLSASAAANVSPLPSGSGVAGSLPVRRGESPEAAAKRYRKSAGVKYAAPNLWVHVTDGGSYPFRAPVQEPLWNASWAMTKISAGYAYGTGVGGRRKDTTSETRVCIIDSGVDCGHPDLAGSCKDGVSFFSNKETRGLAAAQDENGHGTKMAGLVTASGIITPPLGTAGVLYLGSSLYVCKFMDAKGFGTMGDALLCLQWCISKGVSLSLASWGTNIGNMAWEGPGTPGELYWRFKQVLLKQGNNHLLVAAAGNQGRPLLPQPQCGPFFFMPAQLQVDNMLVVGASDQSDGMWKAGVSGTALSGQRTAALVSGQCQATVAEDSGSNYGSNYVHIFAPGYLVWTTSMRSSEEKLLNKATYVEVIGTSVSAALVSGVAGLVLAATGNAAASGMQDVRQAILDGADRTAALTSKVSDQFGNDVRNGQTVVGAGRRLNAYNTLSEYFGDPGDYDPNFPLLPPAMCGTAPAAYASRLLPSPPPPQPPSPRPPVVVPYTTGRPPPRPPPRLVPSPRPSPPPPLPPRPPPPKPPPPLPRPPWPRPPSRPPSPKPQPPKPRPRPPPPNSQCRVGQVFDVFQKRCVAVPLKRRSGRRSGLL</sequence>
<comment type="similarity">
    <text evidence="1 5">Belongs to the peptidase S8 family.</text>
</comment>
<evidence type="ECO:0000256" key="6">
    <source>
        <dbReference type="SAM" id="MobiDB-lite"/>
    </source>
</evidence>
<dbReference type="InterPro" id="IPR000209">
    <property type="entry name" value="Peptidase_S8/S53_dom"/>
</dbReference>
<proteinExistence type="inferred from homology"/>
<feature type="signal peptide" evidence="7">
    <location>
        <begin position="1"/>
        <end position="33"/>
    </location>
</feature>
<dbReference type="PROSITE" id="PS51892">
    <property type="entry name" value="SUBTILASE"/>
    <property type="match status" value="1"/>
</dbReference>
<dbReference type="OrthoDB" id="5139247at2759"/>
<accession>A0A9D4THX1</accession>
<evidence type="ECO:0000256" key="2">
    <source>
        <dbReference type="ARBA" id="ARBA00022670"/>
    </source>
</evidence>
<feature type="chain" id="PRO_5039724975" description="Peptidase S8/S53 domain-containing protein" evidence="7">
    <location>
        <begin position="34"/>
        <end position="649"/>
    </location>
</feature>
<evidence type="ECO:0000313" key="10">
    <source>
        <dbReference type="Proteomes" id="UP001055712"/>
    </source>
</evidence>
<evidence type="ECO:0000313" key="9">
    <source>
        <dbReference type="EMBL" id="KAI3425992.1"/>
    </source>
</evidence>
<reference evidence="9" key="1">
    <citation type="journal article" date="2019" name="Plant J.">
        <title>Chlorella vulgaris genome assembly and annotation reveals the molecular basis for metabolic acclimation to high light conditions.</title>
        <authorList>
            <person name="Cecchin M."/>
            <person name="Marcolungo L."/>
            <person name="Rossato M."/>
            <person name="Girolomoni L."/>
            <person name="Cosentino E."/>
            <person name="Cuine S."/>
            <person name="Li-Beisson Y."/>
            <person name="Delledonne M."/>
            <person name="Ballottari M."/>
        </authorList>
    </citation>
    <scope>NUCLEOTIDE SEQUENCE</scope>
    <source>
        <strain evidence="9">211/11P</strain>
    </source>
</reference>
<dbReference type="EMBL" id="SIDB01000011">
    <property type="protein sequence ID" value="KAI3425992.1"/>
    <property type="molecule type" value="Genomic_DNA"/>
</dbReference>
<dbReference type="Pfam" id="PF00082">
    <property type="entry name" value="Peptidase_S8"/>
    <property type="match status" value="1"/>
</dbReference>
<feature type="compositionally biased region" description="Pro residues" evidence="6">
    <location>
        <begin position="531"/>
        <end position="546"/>
    </location>
</feature>
<keyword evidence="4 5" id="KW-0720">Serine protease</keyword>
<reference evidence="9" key="2">
    <citation type="submission" date="2020-11" db="EMBL/GenBank/DDBJ databases">
        <authorList>
            <person name="Cecchin M."/>
            <person name="Marcolungo L."/>
            <person name="Rossato M."/>
            <person name="Girolomoni L."/>
            <person name="Cosentino E."/>
            <person name="Cuine S."/>
            <person name="Li-Beisson Y."/>
            <person name="Delledonne M."/>
            <person name="Ballottari M."/>
        </authorList>
    </citation>
    <scope>NUCLEOTIDE SEQUENCE</scope>
    <source>
        <strain evidence="9">211/11P</strain>
        <tissue evidence="9">Whole cell</tissue>
    </source>
</reference>
<keyword evidence="3 5" id="KW-0378">Hydrolase</keyword>
<dbReference type="AlphaFoldDB" id="A0A9D4THX1"/>
<dbReference type="PROSITE" id="PS00136">
    <property type="entry name" value="SUBTILASE_ASP"/>
    <property type="match status" value="1"/>
</dbReference>
<dbReference type="Proteomes" id="UP001055712">
    <property type="component" value="Unassembled WGS sequence"/>
</dbReference>
<evidence type="ECO:0000256" key="5">
    <source>
        <dbReference type="PROSITE-ProRule" id="PRU01240"/>
    </source>
</evidence>
<feature type="compositionally biased region" description="Pro residues" evidence="6">
    <location>
        <begin position="553"/>
        <end position="617"/>
    </location>
</feature>
<dbReference type="GO" id="GO:0005615">
    <property type="term" value="C:extracellular space"/>
    <property type="evidence" value="ECO:0007669"/>
    <property type="project" value="TreeGrafter"/>
</dbReference>
<dbReference type="PANTHER" id="PTHR43806:SF11">
    <property type="entry name" value="CEREVISIN-RELATED"/>
    <property type="match status" value="1"/>
</dbReference>
<dbReference type="PANTHER" id="PTHR43806">
    <property type="entry name" value="PEPTIDASE S8"/>
    <property type="match status" value="1"/>
</dbReference>
<evidence type="ECO:0000259" key="8">
    <source>
        <dbReference type="Pfam" id="PF00082"/>
    </source>
</evidence>
<dbReference type="InterPro" id="IPR023827">
    <property type="entry name" value="Peptidase_S8_Asp-AS"/>
</dbReference>
<feature type="active site" description="Charge relay system" evidence="5">
    <location>
        <position position="423"/>
    </location>
</feature>
<evidence type="ECO:0000256" key="4">
    <source>
        <dbReference type="ARBA" id="ARBA00022825"/>
    </source>
</evidence>
<keyword evidence="2 5" id="KW-0645">Protease</keyword>
<organism evidence="9 10">
    <name type="scientific">Chlorella vulgaris</name>
    <name type="common">Green alga</name>
    <dbReference type="NCBI Taxonomy" id="3077"/>
    <lineage>
        <taxon>Eukaryota</taxon>
        <taxon>Viridiplantae</taxon>
        <taxon>Chlorophyta</taxon>
        <taxon>core chlorophytes</taxon>
        <taxon>Trebouxiophyceae</taxon>
        <taxon>Chlorellales</taxon>
        <taxon>Chlorellaceae</taxon>
        <taxon>Chlorella clade</taxon>
        <taxon>Chlorella</taxon>
    </lineage>
</organism>
<feature type="domain" description="Peptidase S8/S53" evidence="8">
    <location>
        <begin position="159"/>
        <end position="474"/>
    </location>
</feature>
<dbReference type="InterPro" id="IPR050131">
    <property type="entry name" value="Peptidase_S8_subtilisin-like"/>
</dbReference>
<protein>
    <recommendedName>
        <fullName evidence="8">Peptidase S8/S53 domain-containing protein</fullName>
    </recommendedName>
</protein>
<keyword evidence="7" id="KW-0732">Signal</keyword>
<feature type="active site" description="Charge relay system" evidence="5">
    <location>
        <position position="204"/>
    </location>
</feature>
<gene>
    <name evidence="9" type="ORF">D9Q98_007960</name>
</gene>
<dbReference type="GO" id="GO:0004252">
    <property type="term" value="F:serine-type endopeptidase activity"/>
    <property type="evidence" value="ECO:0007669"/>
    <property type="project" value="UniProtKB-UniRule"/>
</dbReference>
<dbReference type="PRINTS" id="PR01217">
    <property type="entry name" value="PRICHEXTENSN"/>
</dbReference>
<dbReference type="InterPro" id="IPR036852">
    <property type="entry name" value="Peptidase_S8/S53_dom_sf"/>
</dbReference>
<dbReference type="GO" id="GO:0006508">
    <property type="term" value="P:proteolysis"/>
    <property type="evidence" value="ECO:0007669"/>
    <property type="project" value="UniProtKB-KW"/>
</dbReference>
<name>A0A9D4THX1_CHLVU</name>
<dbReference type="SUPFAM" id="SSF52743">
    <property type="entry name" value="Subtilisin-like"/>
    <property type="match status" value="1"/>
</dbReference>
<evidence type="ECO:0000256" key="7">
    <source>
        <dbReference type="SAM" id="SignalP"/>
    </source>
</evidence>
<dbReference type="Gene3D" id="3.40.50.200">
    <property type="entry name" value="Peptidase S8/S53 domain"/>
    <property type="match status" value="1"/>
</dbReference>
<feature type="region of interest" description="Disordered" evidence="6">
    <location>
        <begin position="528"/>
        <end position="621"/>
    </location>
</feature>